<dbReference type="EMBL" id="CSAJ01001312">
    <property type="protein sequence ID" value="COX85848.1"/>
    <property type="molecule type" value="Genomic_DNA"/>
</dbReference>
<proteinExistence type="predicted"/>
<evidence type="ECO:0000313" key="2">
    <source>
        <dbReference type="EMBL" id="COX85848.1"/>
    </source>
</evidence>
<dbReference type="Proteomes" id="UP000044938">
    <property type="component" value="Unassembled WGS sequence"/>
</dbReference>
<reference evidence="1" key="1">
    <citation type="submission" date="2015-03" db="EMBL/GenBank/DDBJ databases">
        <authorList>
            <person name="Murphy D."/>
        </authorList>
    </citation>
    <scope>NUCLEOTIDE SEQUENCE [LARGE SCALE GENOMIC DNA]</scope>
    <source>
        <strain evidence="1">K00500041</strain>
    </source>
</reference>
<organism evidence="1 3">
    <name type="scientific">Mycobacterium tuberculosis</name>
    <dbReference type="NCBI Taxonomy" id="1773"/>
    <lineage>
        <taxon>Bacteria</taxon>
        <taxon>Bacillati</taxon>
        <taxon>Actinomycetota</taxon>
        <taxon>Actinomycetes</taxon>
        <taxon>Mycobacteriales</taxon>
        <taxon>Mycobacteriaceae</taxon>
        <taxon>Mycobacterium</taxon>
        <taxon>Mycobacterium tuberculosis complex</taxon>
    </lineage>
</organism>
<evidence type="ECO:0000313" key="4">
    <source>
        <dbReference type="Proteomes" id="UP000044938"/>
    </source>
</evidence>
<reference evidence="3 4" key="2">
    <citation type="submission" date="2015-03" db="EMBL/GenBank/DDBJ databases">
        <authorList>
            <consortium name="Pathogen Informatics"/>
        </authorList>
    </citation>
    <scope>NUCLEOTIDE SEQUENCE [LARGE SCALE GENOMIC DNA]</scope>
    <source>
        <strain evidence="3">K00500041</strain>
        <strain evidence="2 4">M09401471</strain>
    </source>
</reference>
<protein>
    <submittedName>
        <fullName evidence="1">Uncharacterized protein</fullName>
    </submittedName>
</protein>
<dbReference type="Proteomes" id="UP000038802">
    <property type="component" value="Unassembled WGS sequence"/>
</dbReference>
<gene>
    <name evidence="1" type="ORF">ERS007703_04055</name>
    <name evidence="2" type="ORF">ERS007720_04956</name>
</gene>
<dbReference type="AlphaFoldDB" id="A0A0U0TY61"/>
<accession>A0A0U0TY61</accession>
<evidence type="ECO:0000313" key="3">
    <source>
        <dbReference type="Proteomes" id="UP000038802"/>
    </source>
</evidence>
<name>A0A0U0TY61_MYCTX</name>
<sequence length="50" mass="5070">MPTTSSPSISVCCSEKPTWSTNIGSSSATALANAGSLASNCWPIDAHCEP</sequence>
<evidence type="ECO:0000313" key="1">
    <source>
        <dbReference type="EMBL" id="COW69008.1"/>
    </source>
</evidence>
<dbReference type="EMBL" id="CSAE01000641">
    <property type="protein sequence ID" value="COW69008.1"/>
    <property type="molecule type" value="Genomic_DNA"/>
</dbReference>